<evidence type="ECO:0000256" key="1">
    <source>
        <dbReference type="SAM" id="Coils"/>
    </source>
</evidence>
<feature type="domain" description="Transposase IS110-like N-terminal" evidence="2">
    <location>
        <begin position="6"/>
        <end position="150"/>
    </location>
</feature>
<dbReference type="GO" id="GO:0004803">
    <property type="term" value="F:transposase activity"/>
    <property type="evidence" value="ECO:0007669"/>
    <property type="project" value="InterPro"/>
</dbReference>
<evidence type="ECO:0000259" key="2">
    <source>
        <dbReference type="Pfam" id="PF01548"/>
    </source>
</evidence>
<reference evidence="4 5" key="1">
    <citation type="submission" date="2018-11" db="EMBL/GenBank/DDBJ databases">
        <title>The draft genome sequence of Amphritea opalescens ANRC-JH13T.</title>
        <authorList>
            <person name="Fang Z."/>
            <person name="Zhang Y."/>
            <person name="Han X."/>
        </authorList>
    </citation>
    <scope>NUCLEOTIDE SEQUENCE [LARGE SCALE GENOMIC DNA]</scope>
    <source>
        <strain evidence="4 5">ANRC-JH13</strain>
    </source>
</reference>
<dbReference type="EMBL" id="RQXW01000042">
    <property type="protein sequence ID" value="RTE64230.1"/>
    <property type="molecule type" value="Genomic_DNA"/>
</dbReference>
<evidence type="ECO:0000259" key="3">
    <source>
        <dbReference type="Pfam" id="PF02371"/>
    </source>
</evidence>
<dbReference type="GO" id="GO:0006313">
    <property type="term" value="P:DNA transposition"/>
    <property type="evidence" value="ECO:0007669"/>
    <property type="project" value="InterPro"/>
</dbReference>
<dbReference type="GO" id="GO:0003677">
    <property type="term" value="F:DNA binding"/>
    <property type="evidence" value="ECO:0007669"/>
    <property type="project" value="InterPro"/>
</dbReference>
<evidence type="ECO:0000313" key="4">
    <source>
        <dbReference type="EMBL" id="RTE64230.1"/>
    </source>
</evidence>
<feature type="domain" description="Transposase IS116/IS110/IS902 C-terminal" evidence="3">
    <location>
        <begin position="200"/>
        <end position="280"/>
    </location>
</feature>
<dbReference type="Proteomes" id="UP000283087">
    <property type="component" value="Unassembled WGS sequence"/>
</dbReference>
<dbReference type="InterPro" id="IPR002525">
    <property type="entry name" value="Transp_IS110-like_N"/>
</dbReference>
<name>A0A430KL75_9GAMM</name>
<dbReference type="Pfam" id="PF02371">
    <property type="entry name" value="Transposase_20"/>
    <property type="match status" value="1"/>
</dbReference>
<proteinExistence type="predicted"/>
<gene>
    <name evidence="4" type="ORF">EH243_18455</name>
</gene>
<comment type="caution">
    <text evidence="4">The sequence shown here is derived from an EMBL/GenBank/DDBJ whole genome shotgun (WGS) entry which is preliminary data.</text>
</comment>
<dbReference type="NCBIfam" id="NF033542">
    <property type="entry name" value="transpos_IS110"/>
    <property type="match status" value="1"/>
</dbReference>
<dbReference type="PANTHER" id="PTHR33055:SF13">
    <property type="entry name" value="TRANSPOSASE"/>
    <property type="match status" value="1"/>
</dbReference>
<evidence type="ECO:0000313" key="5">
    <source>
        <dbReference type="Proteomes" id="UP000283087"/>
    </source>
</evidence>
<organism evidence="4 5">
    <name type="scientific">Amphritea opalescens</name>
    <dbReference type="NCBI Taxonomy" id="2490544"/>
    <lineage>
        <taxon>Bacteria</taxon>
        <taxon>Pseudomonadati</taxon>
        <taxon>Pseudomonadota</taxon>
        <taxon>Gammaproteobacteria</taxon>
        <taxon>Oceanospirillales</taxon>
        <taxon>Oceanospirillaceae</taxon>
        <taxon>Amphritea</taxon>
    </lineage>
</organism>
<keyword evidence="5" id="KW-1185">Reference proteome</keyword>
<protein>
    <submittedName>
        <fullName evidence="4">IS110 family transposase</fullName>
    </submittedName>
</protein>
<dbReference type="Pfam" id="PF01548">
    <property type="entry name" value="DEDD_Tnp_IS110"/>
    <property type="match status" value="1"/>
</dbReference>
<keyword evidence="1" id="KW-0175">Coiled coil</keyword>
<accession>A0A430KL75</accession>
<sequence length="285" mass="31576">MSTFSGIDISARSFDLVIKNEGTIGKAQTFKQHPDDFERAAKILKKKKVMLVVMEATGVYHLDLAVYLVRAGITVAVINPLSSKRFAELKLSQIKTDAADAALLAEYAEVMKPEPWIPPKAEYMMLKDIGRQINRLTKDKVKAKNRLHALQSKSSPTVLIEDLEESISLYGRRIDRLSQAALELILADSKLALVFECMIEAKGIGQSSAIAILAEFVVLPKDMKAKQVTRYCGLDIRVHQSGTSVKGGSRISKAGNAYLRSALYMPALSAARHDENAREFRERLV</sequence>
<feature type="non-terminal residue" evidence="4">
    <location>
        <position position="285"/>
    </location>
</feature>
<feature type="coiled-coil region" evidence="1">
    <location>
        <begin position="126"/>
        <end position="180"/>
    </location>
</feature>
<dbReference type="RefSeq" id="WP_126160126.1">
    <property type="nucleotide sequence ID" value="NZ_RQXW01000042.1"/>
</dbReference>
<dbReference type="AlphaFoldDB" id="A0A430KL75"/>
<dbReference type="InterPro" id="IPR003346">
    <property type="entry name" value="Transposase_20"/>
</dbReference>
<dbReference type="InterPro" id="IPR047650">
    <property type="entry name" value="Transpos_IS110"/>
</dbReference>
<dbReference type="OrthoDB" id="9795150at2"/>
<dbReference type="PANTHER" id="PTHR33055">
    <property type="entry name" value="TRANSPOSASE FOR INSERTION SEQUENCE ELEMENT IS1111A"/>
    <property type="match status" value="1"/>
</dbReference>